<gene>
    <name evidence="3" type="ORF">IWQ60_006438</name>
</gene>
<dbReference type="SMART" id="SM00325">
    <property type="entry name" value="RhoGEF"/>
    <property type="match status" value="1"/>
</dbReference>
<protein>
    <recommendedName>
        <fullName evidence="2">DH domain-containing protein</fullName>
    </recommendedName>
</protein>
<feature type="compositionally biased region" description="Low complexity" evidence="1">
    <location>
        <begin position="860"/>
        <end position="894"/>
    </location>
</feature>
<dbReference type="InterPro" id="IPR000219">
    <property type="entry name" value="DH_dom"/>
</dbReference>
<feature type="domain" description="DH" evidence="2">
    <location>
        <begin position="474"/>
        <end position="693"/>
    </location>
</feature>
<feature type="region of interest" description="Disordered" evidence="1">
    <location>
        <begin position="1560"/>
        <end position="1682"/>
    </location>
</feature>
<feature type="compositionally biased region" description="Basic and acidic residues" evidence="1">
    <location>
        <begin position="47"/>
        <end position="58"/>
    </location>
</feature>
<feature type="region of interest" description="Disordered" evidence="1">
    <location>
        <begin position="1245"/>
        <end position="1283"/>
    </location>
</feature>
<name>A0A9W8A798_9FUNG</name>
<dbReference type="SUPFAM" id="SSF48065">
    <property type="entry name" value="DBL homology domain (DH-domain)"/>
    <property type="match status" value="1"/>
</dbReference>
<dbReference type="Proteomes" id="UP001150569">
    <property type="component" value="Unassembled WGS sequence"/>
</dbReference>
<evidence type="ECO:0000259" key="2">
    <source>
        <dbReference type="PROSITE" id="PS50010"/>
    </source>
</evidence>
<comment type="caution">
    <text evidence="3">The sequence shown here is derived from an EMBL/GenBank/DDBJ whole genome shotgun (WGS) entry which is preliminary data.</text>
</comment>
<feature type="region of interest" description="Disordered" evidence="1">
    <location>
        <begin position="1010"/>
        <end position="1050"/>
    </location>
</feature>
<dbReference type="Pfam" id="PF00621">
    <property type="entry name" value="RhoGEF"/>
    <property type="match status" value="1"/>
</dbReference>
<feature type="region of interest" description="Disordered" evidence="1">
    <location>
        <begin position="425"/>
        <end position="456"/>
    </location>
</feature>
<dbReference type="EMBL" id="JANBPT010000387">
    <property type="protein sequence ID" value="KAJ1922572.1"/>
    <property type="molecule type" value="Genomic_DNA"/>
</dbReference>
<feature type="region of interest" description="Disordered" evidence="1">
    <location>
        <begin position="1104"/>
        <end position="1141"/>
    </location>
</feature>
<evidence type="ECO:0000256" key="1">
    <source>
        <dbReference type="SAM" id="MobiDB-lite"/>
    </source>
</evidence>
<organism evidence="3 4">
    <name type="scientific">Tieghemiomyces parasiticus</name>
    <dbReference type="NCBI Taxonomy" id="78921"/>
    <lineage>
        <taxon>Eukaryota</taxon>
        <taxon>Fungi</taxon>
        <taxon>Fungi incertae sedis</taxon>
        <taxon>Zoopagomycota</taxon>
        <taxon>Kickxellomycotina</taxon>
        <taxon>Dimargaritomycetes</taxon>
        <taxon>Dimargaritales</taxon>
        <taxon>Dimargaritaceae</taxon>
        <taxon>Tieghemiomyces</taxon>
    </lineage>
</organism>
<dbReference type="PANTHER" id="PTHR12673:SF270">
    <property type="entry name" value="FYVE-TYPE DOMAIN-CONTAINING PROTEIN"/>
    <property type="match status" value="1"/>
</dbReference>
<keyword evidence="4" id="KW-1185">Reference proteome</keyword>
<feature type="compositionally biased region" description="Polar residues" evidence="1">
    <location>
        <begin position="1643"/>
        <end position="1653"/>
    </location>
</feature>
<reference evidence="3" key="1">
    <citation type="submission" date="2022-07" db="EMBL/GenBank/DDBJ databases">
        <title>Phylogenomic reconstructions and comparative analyses of Kickxellomycotina fungi.</title>
        <authorList>
            <person name="Reynolds N.K."/>
            <person name="Stajich J.E."/>
            <person name="Barry K."/>
            <person name="Grigoriev I.V."/>
            <person name="Crous P."/>
            <person name="Smith M.E."/>
        </authorList>
    </citation>
    <scope>NUCLEOTIDE SEQUENCE</scope>
    <source>
        <strain evidence="3">RSA 861</strain>
    </source>
</reference>
<evidence type="ECO:0000313" key="4">
    <source>
        <dbReference type="Proteomes" id="UP001150569"/>
    </source>
</evidence>
<dbReference type="CDD" id="cd00160">
    <property type="entry name" value="RhoGEF"/>
    <property type="match status" value="1"/>
</dbReference>
<proteinExistence type="predicted"/>
<accession>A0A9W8A798</accession>
<feature type="region of interest" description="Disordered" evidence="1">
    <location>
        <begin position="243"/>
        <end position="262"/>
    </location>
</feature>
<dbReference type="Gene3D" id="1.20.900.10">
    <property type="entry name" value="Dbl homology (DH) domain"/>
    <property type="match status" value="1"/>
</dbReference>
<feature type="region of interest" description="Disordered" evidence="1">
    <location>
        <begin position="47"/>
        <end position="91"/>
    </location>
</feature>
<feature type="compositionally biased region" description="Polar residues" evidence="1">
    <location>
        <begin position="1270"/>
        <end position="1283"/>
    </location>
</feature>
<feature type="compositionally biased region" description="Low complexity" evidence="1">
    <location>
        <begin position="1583"/>
        <end position="1601"/>
    </location>
</feature>
<dbReference type="InterPro" id="IPR051092">
    <property type="entry name" value="FYVE_RhoGEF_PH"/>
</dbReference>
<feature type="region of interest" description="Disordered" evidence="1">
    <location>
        <begin position="549"/>
        <end position="576"/>
    </location>
</feature>
<dbReference type="OrthoDB" id="660555at2759"/>
<evidence type="ECO:0000313" key="3">
    <source>
        <dbReference type="EMBL" id="KAJ1922572.1"/>
    </source>
</evidence>
<feature type="compositionally biased region" description="Polar residues" evidence="1">
    <location>
        <begin position="1245"/>
        <end position="1263"/>
    </location>
</feature>
<feature type="compositionally biased region" description="Polar residues" evidence="1">
    <location>
        <begin position="1663"/>
        <end position="1682"/>
    </location>
</feature>
<dbReference type="GO" id="GO:0005085">
    <property type="term" value="F:guanyl-nucleotide exchange factor activity"/>
    <property type="evidence" value="ECO:0007669"/>
    <property type="project" value="InterPro"/>
</dbReference>
<feature type="region of interest" description="Disordered" evidence="1">
    <location>
        <begin position="851"/>
        <end position="911"/>
    </location>
</feature>
<feature type="compositionally biased region" description="Low complexity" evidence="1">
    <location>
        <begin position="1628"/>
        <end position="1642"/>
    </location>
</feature>
<dbReference type="InterPro" id="IPR035899">
    <property type="entry name" value="DBL_dom_sf"/>
</dbReference>
<dbReference type="PROSITE" id="PS50010">
    <property type="entry name" value="DH_2"/>
    <property type="match status" value="1"/>
</dbReference>
<dbReference type="GO" id="GO:0005737">
    <property type="term" value="C:cytoplasm"/>
    <property type="evidence" value="ECO:0007669"/>
    <property type="project" value="TreeGrafter"/>
</dbReference>
<feature type="compositionally biased region" description="Basic and acidic residues" evidence="1">
    <location>
        <begin position="77"/>
        <end position="90"/>
    </location>
</feature>
<sequence>MHPLVKPFEECGLQRHSELHLAEQPASLASLFPAPPAFHPAYARDRHNSLDRDDRGDHGVGAVPNHPSGRDAGVPLRSHDGGDGDRHAAPKLDVNTNGSVYSQLFWLNPLLPKDHLNFLGYHEGIGPVCVSTLPSGESGWFHAFVRTPLRFALVQVPVTRLEGPEARALQRFLPPKAPHKLLLYFVMEAYFQQVDVGHVHYVRWKQEVERTAGARPLPPLLPSIAESAGPAVLDLLGDSSFADDSADVSPSPPPQTLPPGERDLTAAAATLPAAPAPAPRTASAPAVITSPAKSVGWTLANPFDESVATSDVPSSTATLCDLLNETTFRPPSPSKAFNRSSMTARDLIDLVLAVEPLNGESLKPALRNLEPRLIRRYHEIDVLVGPREAHSASHLQFQRFLQVLGQPFNYQQLWATIPRTNTIPGSASSAPGSSGSGYGSAGGPIPPGGHPMDPLEETLYRPLKARSAAGMAERRQSILQELIYTERSYVQKLQALITVYVVPLRSASRSGKSQLIPPYMANAIFTNVEQLAGVNEAFLQDLERYESEAQCSRTGGGRSDPAGADEATPDAVQTGAGWLDDGPSLGQICYQHLCNFDVYKRYINGYQHALECSSQLEKKNESYRHFLARSRDHPSCHKLGISDLLVMPVQRIPRYTLLLTDLLKNTPVNHPDYADLQRALDRGHEIGHLADNQVADTLTELHTIHGHVAECPASLISASRRLLISIDATELDFSTSTVLKHITLYLFTDRIMVVERPPHVTSSQSTSKKKVYKFLTWIELGAVEVLETVGPGSANRFYIQCHAAPCLDPYWETKPLHAYSVSGTNDRQRWVQRFYAAHALRRSALLHAEADGPSTGLPGTGSDLSAGSTTATTTAATTTTTGSSLVTTATLASGNPAPPTGPTTPKARKPSHRLYRQFHRDEHQIVFHLHFDVEQYLRSPHRCDTVLVYTDHAGIDLVGTDLDPNLRQFVDHALAPPVDAHQYPHMVGIIKGQRGKVSLAMYNRSPVPLALGHQPIDDRQRATSAPPPLPPPMRSSSLSQDDAEDETPQTAATVAAALARASRLFGSSPVGPAYLGNPINRVDSGRASAISTRHNSFVVHDEGPSAEVDTVEPTGEAPLAGNPDGSFEHTTSASSASASAGEQGWVRAPKWVSSLADFEREFLEELLWCKSDLLRSMAHLPTQQLYNQLFLESLFGLHLTPVQSYAYTAYTPMKRTAAAPFAVASPGGYGHPGYPVTPTSSAFVHRSPSTGSITQPVTPTSGTGHLRTPQHASPHTTPGGTVISSVAAPASMAGAGAVFPMDGDSPPGSTGILRRARNWTSRLVKSKKSIVALNVQATASAMSSASSASFAMANEGHQVGIAAAAAAAAANSPQGHGKRNAVSIDGSALRAGHLGAGALPTTPGRDLGFIKPTSLGVVSSPSGPASSAPTMAGTTVTGSTLGGVSYAGKPPPTPFAARNSFASISATALAGDASDQTTVTRTSMYTTGGNGSVTGHGRPLSIFGTGSHSIFSPLQSHQGGYFSILGKYKIKTGGGTSRRNFTERRPKSMAFAAAEGVHLAPQPSHHHGGPPPASRPPGLGNHRPTNNNLPTTSSRLSTTTPIDTRPRGQRPVSYYLPNESAPTVASYGTGSPGPTSTTTTTTVHSGNHGSAQQVRADARRYTNPPNLTAPPSVTKPQLPDITSSPLNLSLEFMNSSTTSSPLAASYRSPHA</sequence>
<dbReference type="PANTHER" id="PTHR12673">
    <property type="entry name" value="FACIOGENITAL DYSPLASIA PROTEIN"/>
    <property type="match status" value="1"/>
</dbReference>